<reference evidence="2" key="1">
    <citation type="submission" date="2023-10" db="EMBL/GenBank/DDBJ databases">
        <title>Genome assemblies of two species of porcelain crab, Petrolisthes cinctipes and Petrolisthes manimaculis (Anomura: Porcellanidae).</title>
        <authorList>
            <person name="Angst P."/>
        </authorList>
    </citation>
    <scope>NUCLEOTIDE SEQUENCE</scope>
    <source>
        <strain evidence="2">PB745_01</strain>
        <tissue evidence="2">Gill</tissue>
    </source>
</reference>
<gene>
    <name evidence="2" type="ORF">Pcinc_019924</name>
</gene>
<organism evidence="2 3">
    <name type="scientific">Petrolisthes cinctipes</name>
    <name type="common">Flat porcelain crab</name>
    <dbReference type="NCBI Taxonomy" id="88211"/>
    <lineage>
        <taxon>Eukaryota</taxon>
        <taxon>Metazoa</taxon>
        <taxon>Ecdysozoa</taxon>
        <taxon>Arthropoda</taxon>
        <taxon>Crustacea</taxon>
        <taxon>Multicrustacea</taxon>
        <taxon>Malacostraca</taxon>
        <taxon>Eumalacostraca</taxon>
        <taxon>Eucarida</taxon>
        <taxon>Decapoda</taxon>
        <taxon>Pleocyemata</taxon>
        <taxon>Anomura</taxon>
        <taxon>Galatheoidea</taxon>
        <taxon>Porcellanidae</taxon>
        <taxon>Petrolisthes</taxon>
    </lineage>
</organism>
<name>A0AAE1KJP4_PETCI</name>
<accession>A0AAE1KJP4</accession>
<evidence type="ECO:0000256" key="1">
    <source>
        <dbReference type="SAM" id="MobiDB-lite"/>
    </source>
</evidence>
<keyword evidence="3" id="KW-1185">Reference proteome</keyword>
<dbReference type="EMBL" id="JAWQEG010001998">
    <property type="protein sequence ID" value="KAK3875184.1"/>
    <property type="molecule type" value="Genomic_DNA"/>
</dbReference>
<sequence>MYTNKMDSSSDDAIAAATIILALMTKKPKKKRLWTRRWLARRQNLSVHSRLLRELGMEDPNTKRVWTRLNTEQYQHLLQLVTPLIEKEDTNMREAVTADERLCVTLRYLATGETRASLACQTTSKETYSAQELPDRGNERNGRDNQRQCREQPQGGLERLRAIARGHTNAAKEIRDTFKEYFNQEGKVPFQEQMALMH</sequence>
<comment type="caution">
    <text evidence="2">The sequence shown here is derived from an EMBL/GenBank/DDBJ whole genome shotgun (WGS) entry which is preliminary data.</text>
</comment>
<evidence type="ECO:0000313" key="2">
    <source>
        <dbReference type="EMBL" id="KAK3875184.1"/>
    </source>
</evidence>
<feature type="compositionally biased region" description="Basic and acidic residues" evidence="1">
    <location>
        <begin position="133"/>
        <end position="150"/>
    </location>
</feature>
<dbReference type="Proteomes" id="UP001286313">
    <property type="component" value="Unassembled WGS sequence"/>
</dbReference>
<evidence type="ECO:0000313" key="3">
    <source>
        <dbReference type="Proteomes" id="UP001286313"/>
    </source>
</evidence>
<feature type="region of interest" description="Disordered" evidence="1">
    <location>
        <begin position="122"/>
        <end position="156"/>
    </location>
</feature>
<protein>
    <submittedName>
        <fullName evidence="2">Uncharacterized protein</fullName>
    </submittedName>
</protein>
<proteinExistence type="predicted"/>
<dbReference type="AlphaFoldDB" id="A0AAE1KJP4"/>